<dbReference type="InterPro" id="IPR017969">
    <property type="entry name" value="Heavy-metal-associated_CS"/>
</dbReference>
<dbReference type="CDD" id="cd02094">
    <property type="entry name" value="P-type_ATPase_Cu-like"/>
    <property type="match status" value="1"/>
</dbReference>
<dbReference type="NCBIfam" id="TIGR01494">
    <property type="entry name" value="ATPase_P-type"/>
    <property type="match status" value="2"/>
</dbReference>
<dbReference type="FunFam" id="3.30.70.100:FF:000005">
    <property type="entry name" value="Copper-exporting P-type ATPase A"/>
    <property type="match status" value="1"/>
</dbReference>
<gene>
    <name evidence="17" type="ORF">ALQ36_03046</name>
</gene>
<dbReference type="SUPFAM" id="SSF81653">
    <property type="entry name" value="Calcium ATPase, transduction domain A"/>
    <property type="match status" value="1"/>
</dbReference>
<dbReference type="Pfam" id="PF00122">
    <property type="entry name" value="E1-E2_ATPase"/>
    <property type="match status" value="1"/>
</dbReference>
<dbReference type="AlphaFoldDB" id="A0A3M3Y8H3"/>
<dbReference type="SFLD" id="SFLDG00002">
    <property type="entry name" value="C1.7:_P-type_atpase_like"/>
    <property type="match status" value="1"/>
</dbReference>
<feature type="transmembrane region" description="Helical" evidence="15">
    <location>
        <begin position="152"/>
        <end position="170"/>
    </location>
</feature>
<keyword evidence="6 15" id="KW-1003">Cell membrane</keyword>
<dbReference type="Gene3D" id="2.70.150.10">
    <property type="entry name" value="Calcium-transporting ATPase, cytoplasmic transduction domain A"/>
    <property type="match status" value="1"/>
</dbReference>
<proteinExistence type="inferred from homology"/>
<dbReference type="Pfam" id="PF00403">
    <property type="entry name" value="HMA"/>
    <property type="match status" value="1"/>
</dbReference>
<sequence length="732" mass="77145">MQDTTTFDLPISGMTCASCAGRVERALAKVPGVNSVTVNLANERAHVSAAPQTDPHTLISAVTRAGYGATLIQDRQADAEKKVQHLYHERWALLLAIALALPLIAPMLLTPLGVHWMLPAWAQFALATPVQFILGARFYLAAWKAVRAGAGNMDLLVAIGTSAGYGLSVYQWLHAAPGTTPHLYFEASAVVIALVLLGKYLESRAKRQTASAIRALEALRPDRALRLIDGNEQDVAISELRLGDAVLVKPGERFPVDGEVLEGSSHADEALITGESLPVAKQPGDKVTGGAINGEGRLLIRTAALGAETVLARIIRLVEDAQAGKAPIQKLVDKVSQVFVPTVLVIAFFTLAGWLLVGASLEVALINAVAVLVIACPCSLGLATPTAIMAGAGVAARYGILIKDAEALERAHDVDAVVFDKTGTLTSGTPRITNMSAVLGNEEHLLQLAGALQRGSEHPLARAVLDVCDEWQLTLDPVENSHALSGRGIAGTVQGRALALGNRRLLDESGLPMGELAESARIWEADGRTLSWLIEQAPEPKVIGMFAFGDTLKPGTDQAIKALNARGITSHLLTGDNRGSAQVVARALGIHDVHAEVLPADKAETVMRLKSNHVVAMVGDGINDAPALAAADVGIAMGGGTDVAMHAAGITLMRGDPRLVPAALDISRRTYAKIRQNLFWAFVYNLIGIPLAALGYLNPVLAGAAMALSSVSVVGNALLLKTWKPRDLEDKP</sequence>
<dbReference type="InterPro" id="IPR006121">
    <property type="entry name" value="HMA_dom"/>
</dbReference>
<organism evidence="17 18">
    <name type="scientific">Pseudomonas syringae pv. primulae</name>
    <dbReference type="NCBI Taxonomy" id="251707"/>
    <lineage>
        <taxon>Bacteria</taxon>
        <taxon>Pseudomonadati</taxon>
        <taxon>Pseudomonadota</taxon>
        <taxon>Gammaproteobacteria</taxon>
        <taxon>Pseudomonadales</taxon>
        <taxon>Pseudomonadaceae</taxon>
        <taxon>Pseudomonas</taxon>
    </lineage>
</organism>
<dbReference type="EC" id="7.2.2.8" evidence="4"/>
<dbReference type="Pfam" id="PF00702">
    <property type="entry name" value="Hydrolase"/>
    <property type="match status" value="1"/>
</dbReference>
<keyword evidence="14 15" id="KW-0472">Membrane</keyword>
<evidence type="ECO:0000256" key="13">
    <source>
        <dbReference type="ARBA" id="ARBA00023065"/>
    </source>
</evidence>
<dbReference type="InterPro" id="IPR018303">
    <property type="entry name" value="ATPase_P-typ_P_site"/>
</dbReference>
<dbReference type="InterPro" id="IPR036412">
    <property type="entry name" value="HAD-like_sf"/>
</dbReference>
<feature type="transmembrane region" description="Helical" evidence="15">
    <location>
        <begin position="121"/>
        <end position="140"/>
    </location>
</feature>
<evidence type="ECO:0000313" key="18">
    <source>
        <dbReference type="Proteomes" id="UP000281350"/>
    </source>
</evidence>
<dbReference type="InterPro" id="IPR036163">
    <property type="entry name" value="HMA_dom_sf"/>
</dbReference>
<dbReference type="Gene3D" id="3.30.70.100">
    <property type="match status" value="1"/>
</dbReference>
<dbReference type="EMBL" id="RBPY01000077">
    <property type="protein sequence ID" value="RMO78727.1"/>
    <property type="molecule type" value="Genomic_DNA"/>
</dbReference>
<evidence type="ECO:0000256" key="1">
    <source>
        <dbReference type="ARBA" id="ARBA00004651"/>
    </source>
</evidence>
<comment type="subcellular location">
    <subcellularLocation>
        <location evidence="1">Cell membrane</location>
        <topology evidence="1">Multi-pass membrane protein</topology>
    </subcellularLocation>
</comment>
<dbReference type="NCBIfam" id="TIGR01511">
    <property type="entry name" value="ATPase-IB1_Cu"/>
    <property type="match status" value="1"/>
</dbReference>
<dbReference type="InterPro" id="IPR001757">
    <property type="entry name" value="P_typ_ATPase"/>
</dbReference>
<evidence type="ECO:0000256" key="14">
    <source>
        <dbReference type="ARBA" id="ARBA00023136"/>
    </source>
</evidence>
<dbReference type="PANTHER" id="PTHR43520">
    <property type="entry name" value="ATP7, ISOFORM B"/>
    <property type="match status" value="1"/>
</dbReference>
<comment type="caution">
    <text evidence="17">The sequence shown here is derived from an EMBL/GenBank/DDBJ whole genome shotgun (WGS) entry which is preliminary data.</text>
</comment>
<dbReference type="GO" id="GO:0060003">
    <property type="term" value="P:copper ion export"/>
    <property type="evidence" value="ECO:0007669"/>
    <property type="project" value="UniProtKB-ARBA"/>
</dbReference>
<dbReference type="GO" id="GO:0055070">
    <property type="term" value="P:copper ion homeostasis"/>
    <property type="evidence" value="ECO:0007669"/>
    <property type="project" value="TreeGrafter"/>
</dbReference>
<dbReference type="InterPro" id="IPR023299">
    <property type="entry name" value="ATPase_P-typ_cyto_dom_N"/>
</dbReference>
<evidence type="ECO:0000256" key="6">
    <source>
        <dbReference type="ARBA" id="ARBA00022475"/>
    </source>
</evidence>
<evidence type="ECO:0000256" key="9">
    <source>
        <dbReference type="ARBA" id="ARBA00022741"/>
    </source>
</evidence>
<evidence type="ECO:0000256" key="15">
    <source>
        <dbReference type="RuleBase" id="RU362081"/>
    </source>
</evidence>
<dbReference type="SUPFAM" id="SSF55008">
    <property type="entry name" value="HMA, heavy metal-associated domain"/>
    <property type="match status" value="1"/>
</dbReference>
<evidence type="ECO:0000256" key="8">
    <source>
        <dbReference type="ARBA" id="ARBA00022723"/>
    </source>
</evidence>
<dbReference type="PRINTS" id="PR00943">
    <property type="entry name" value="CUATPASE"/>
</dbReference>
<feature type="transmembrane region" description="Helical" evidence="15">
    <location>
        <begin position="363"/>
        <end position="383"/>
    </location>
</feature>
<dbReference type="GO" id="GO:0005886">
    <property type="term" value="C:plasma membrane"/>
    <property type="evidence" value="ECO:0007669"/>
    <property type="project" value="UniProtKB-SubCell"/>
</dbReference>
<comment type="similarity">
    <text evidence="2 15">Belongs to the cation transport ATPase (P-type) (TC 3.A.3) family. Type IB subfamily.</text>
</comment>
<keyword evidence="9 15" id="KW-0547">Nucleotide-binding</keyword>
<dbReference type="SUPFAM" id="SSF56784">
    <property type="entry name" value="HAD-like"/>
    <property type="match status" value="1"/>
</dbReference>
<evidence type="ECO:0000256" key="11">
    <source>
        <dbReference type="ARBA" id="ARBA00022967"/>
    </source>
</evidence>
<feature type="transmembrane region" description="Helical" evidence="15">
    <location>
        <begin position="678"/>
        <end position="697"/>
    </location>
</feature>
<dbReference type="GO" id="GO:0016887">
    <property type="term" value="F:ATP hydrolysis activity"/>
    <property type="evidence" value="ECO:0007669"/>
    <property type="project" value="InterPro"/>
</dbReference>
<dbReference type="GO" id="GO:0005507">
    <property type="term" value="F:copper ion binding"/>
    <property type="evidence" value="ECO:0007669"/>
    <property type="project" value="TreeGrafter"/>
</dbReference>
<feature type="transmembrane region" description="Helical" evidence="15">
    <location>
        <begin position="338"/>
        <end position="357"/>
    </location>
</feature>
<keyword evidence="5" id="KW-0813">Transport</keyword>
<feature type="transmembrane region" description="Helical" evidence="15">
    <location>
        <begin position="91"/>
        <end position="109"/>
    </location>
</feature>
<reference evidence="17 18" key="1">
    <citation type="submission" date="2018-08" db="EMBL/GenBank/DDBJ databases">
        <title>Recombination of ecologically and evolutionarily significant loci maintains genetic cohesion in the Pseudomonas syringae species complex.</title>
        <authorList>
            <person name="Dillon M."/>
            <person name="Thakur S."/>
            <person name="Almeida R.N.D."/>
            <person name="Weir B.S."/>
            <person name="Guttman D.S."/>
        </authorList>
    </citation>
    <scope>NUCLEOTIDE SEQUENCE [LARGE SCALE GENOMIC DNA]</scope>
    <source>
        <strain evidence="17 18">ICMP 2732</strain>
    </source>
</reference>
<dbReference type="SFLD" id="SFLDS00003">
    <property type="entry name" value="Haloacid_Dehalogenase"/>
    <property type="match status" value="1"/>
</dbReference>
<accession>A0A3M3Y8H3</accession>
<keyword evidence="11" id="KW-1278">Translocase</keyword>
<evidence type="ECO:0000256" key="2">
    <source>
        <dbReference type="ARBA" id="ARBA00006024"/>
    </source>
</evidence>
<protein>
    <recommendedName>
        <fullName evidence="4">P-type Cu(+) transporter</fullName>
        <ecNumber evidence="4">7.2.2.8</ecNumber>
    </recommendedName>
</protein>
<dbReference type="PROSITE" id="PS00154">
    <property type="entry name" value="ATPASE_E1_E2"/>
    <property type="match status" value="1"/>
</dbReference>
<dbReference type="FunFam" id="2.70.150.10:FF:000020">
    <property type="entry name" value="Copper-exporting P-type ATPase A"/>
    <property type="match status" value="1"/>
</dbReference>
<keyword evidence="8 15" id="KW-0479">Metal-binding</keyword>
<dbReference type="PROSITE" id="PS01047">
    <property type="entry name" value="HMA_1"/>
    <property type="match status" value="1"/>
</dbReference>
<evidence type="ECO:0000313" key="17">
    <source>
        <dbReference type="EMBL" id="RMO78727.1"/>
    </source>
</evidence>
<evidence type="ECO:0000259" key="16">
    <source>
        <dbReference type="PROSITE" id="PS50846"/>
    </source>
</evidence>
<dbReference type="InterPro" id="IPR023214">
    <property type="entry name" value="HAD_sf"/>
</dbReference>
<dbReference type="CDD" id="cd00371">
    <property type="entry name" value="HMA"/>
    <property type="match status" value="1"/>
</dbReference>
<dbReference type="InterPro" id="IPR059000">
    <property type="entry name" value="ATPase_P-type_domA"/>
</dbReference>
<evidence type="ECO:0000256" key="4">
    <source>
        <dbReference type="ARBA" id="ARBA00012517"/>
    </source>
</evidence>
<dbReference type="PRINTS" id="PR00119">
    <property type="entry name" value="CATATPASE"/>
</dbReference>
<evidence type="ECO:0000256" key="5">
    <source>
        <dbReference type="ARBA" id="ARBA00022448"/>
    </source>
</evidence>
<keyword evidence="7 15" id="KW-0812">Transmembrane</keyword>
<dbReference type="SFLD" id="SFLDF00027">
    <property type="entry name" value="p-type_atpase"/>
    <property type="match status" value="1"/>
</dbReference>
<feature type="transmembrane region" description="Helical" evidence="15">
    <location>
        <begin position="182"/>
        <end position="201"/>
    </location>
</feature>
<keyword evidence="12 15" id="KW-1133">Transmembrane helix</keyword>
<dbReference type="InterPro" id="IPR008250">
    <property type="entry name" value="ATPase_P-typ_transduc_dom_A_sf"/>
</dbReference>
<dbReference type="InterPro" id="IPR023298">
    <property type="entry name" value="ATPase_P-typ_TM_dom_sf"/>
</dbReference>
<keyword evidence="13" id="KW-0406">Ion transport</keyword>
<dbReference type="GO" id="GO:0140581">
    <property type="term" value="F:P-type monovalent copper transporter activity"/>
    <property type="evidence" value="ECO:0007669"/>
    <property type="project" value="UniProtKB-EC"/>
</dbReference>
<feature type="domain" description="HMA" evidence="16">
    <location>
        <begin position="5"/>
        <end position="70"/>
    </location>
</feature>
<evidence type="ECO:0000256" key="10">
    <source>
        <dbReference type="ARBA" id="ARBA00022840"/>
    </source>
</evidence>
<dbReference type="PROSITE" id="PS50846">
    <property type="entry name" value="HMA_2"/>
    <property type="match status" value="1"/>
</dbReference>
<dbReference type="InterPro" id="IPR027256">
    <property type="entry name" value="P-typ_ATPase_IB"/>
</dbReference>
<keyword evidence="10 15" id="KW-0067">ATP-binding</keyword>
<dbReference type="PANTHER" id="PTHR43520:SF8">
    <property type="entry name" value="P-TYPE CU(+) TRANSPORTER"/>
    <property type="match status" value="1"/>
</dbReference>
<dbReference type="Gene3D" id="3.40.50.1000">
    <property type="entry name" value="HAD superfamily/HAD-like"/>
    <property type="match status" value="1"/>
</dbReference>
<dbReference type="SUPFAM" id="SSF81665">
    <property type="entry name" value="Calcium ATPase, transmembrane domain M"/>
    <property type="match status" value="1"/>
</dbReference>
<evidence type="ECO:0000256" key="7">
    <source>
        <dbReference type="ARBA" id="ARBA00022692"/>
    </source>
</evidence>
<dbReference type="GO" id="GO:0005524">
    <property type="term" value="F:ATP binding"/>
    <property type="evidence" value="ECO:0007669"/>
    <property type="project" value="UniProtKB-UniRule"/>
</dbReference>
<dbReference type="InterPro" id="IPR044492">
    <property type="entry name" value="P_typ_ATPase_HD_dom"/>
</dbReference>
<comment type="subunit">
    <text evidence="3">Monomer.</text>
</comment>
<dbReference type="NCBIfam" id="TIGR01525">
    <property type="entry name" value="ATPase-IB_hvy"/>
    <property type="match status" value="1"/>
</dbReference>
<evidence type="ECO:0000256" key="12">
    <source>
        <dbReference type="ARBA" id="ARBA00022989"/>
    </source>
</evidence>
<dbReference type="Gene3D" id="3.40.1110.10">
    <property type="entry name" value="Calcium-transporting ATPase, cytoplasmic domain N"/>
    <property type="match status" value="1"/>
</dbReference>
<dbReference type="Proteomes" id="UP000281350">
    <property type="component" value="Unassembled WGS sequence"/>
</dbReference>
<name>A0A3M3Y8H3_9PSED</name>
<evidence type="ECO:0000256" key="3">
    <source>
        <dbReference type="ARBA" id="ARBA00011245"/>
    </source>
</evidence>
<feature type="transmembrane region" description="Helical" evidence="15">
    <location>
        <begin position="703"/>
        <end position="723"/>
    </location>
</feature>
<dbReference type="GO" id="GO:0043682">
    <property type="term" value="F:P-type divalent copper transporter activity"/>
    <property type="evidence" value="ECO:0007669"/>
    <property type="project" value="TreeGrafter"/>
</dbReference>
<dbReference type="RefSeq" id="WP_122278996.1">
    <property type="nucleotide sequence ID" value="NZ_RBPY01000077.1"/>
</dbReference>